<dbReference type="Proteomes" id="UP001201549">
    <property type="component" value="Unassembled WGS sequence"/>
</dbReference>
<accession>A0ABT2FLV9</accession>
<feature type="transmembrane region" description="Helical" evidence="1">
    <location>
        <begin position="7"/>
        <end position="28"/>
    </location>
</feature>
<organism evidence="2 3">
    <name type="scientific">Shewanella electrica</name>
    <dbReference type="NCBI Taxonomy" id="515560"/>
    <lineage>
        <taxon>Bacteria</taxon>
        <taxon>Pseudomonadati</taxon>
        <taxon>Pseudomonadota</taxon>
        <taxon>Gammaproteobacteria</taxon>
        <taxon>Alteromonadales</taxon>
        <taxon>Shewanellaceae</taxon>
        <taxon>Shewanella</taxon>
    </lineage>
</organism>
<protein>
    <submittedName>
        <fullName evidence="2">Uncharacterized protein</fullName>
    </submittedName>
</protein>
<gene>
    <name evidence="2" type="ORF">L9G74_12785</name>
</gene>
<evidence type="ECO:0000256" key="1">
    <source>
        <dbReference type="SAM" id="Phobius"/>
    </source>
</evidence>
<proteinExistence type="predicted"/>
<sequence>MNIVNIWLLRLGTLCCAVALLLFVLDWLPKDGVYLNKSMSLLPEFHSIWPQLQLPLLLLNLLALVAMLILRHKAAHTH</sequence>
<comment type="caution">
    <text evidence="2">The sequence shown here is derived from an EMBL/GenBank/DDBJ whole genome shotgun (WGS) entry which is preliminary data.</text>
</comment>
<evidence type="ECO:0000313" key="2">
    <source>
        <dbReference type="EMBL" id="MCS4557321.1"/>
    </source>
</evidence>
<keyword evidence="1" id="KW-0472">Membrane</keyword>
<dbReference type="EMBL" id="JAKOGG010000008">
    <property type="protein sequence ID" value="MCS4557321.1"/>
    <property type="molecule type" value="Genomic_DNA"/>
</dbReference>
<keyword evidence="3" id="KW-1185">Reference proteome</keyword>
<keyword evidence="1" id="KW-1133">Transmembrane helix</keyword>
<keyword evidence="1" id="KW-0812">Transmembrane</keyword>
<dbReference type="RefSeq" id="WP_238896799.1">
    <property type="nucleotide sequence ID" value="NZ_JAKOGG010000008.1"/>
</dbReference>
<name>A0ABT2FLV9_9GAMM</name>
<reference evidence="3" key="1">
    <citation type="submission" date="2023-07" db="EMBL/GenBank/DDBJ databases">
        <title>Shewanella mangrovi sp. nov., an acetaldehyde- degrading bacterium isolated from mangrove sediment.</title>
        <authorList>
            <person name="Liu Y."/>
        </authorList>
    </citation>
    <scope>NUCLEOTIDE SEQUENCE [LARGE SCALE GENOMIC DNA]</scope>
    <source>
        <strain evidence="3">C32</strain>
    </source>
</reference>
<evidence type="ECO:0000313" key="3">
    <source>
        <dbReference type="Proteomes" id="UP001201549"/>
    </source>
</evidence>
<feature type="transmembrane region" description="Helical" evidence="1">
    <location>
        <begin position="48"/>
        <end position="70"/>
    </location>
</feature>